<dbReference type="eggNOG" id="ENOG50313EJ">
    <property type="taxonomic scope" value="Bacteria"/>
</dbReference>
<dbReference type="Proteomes" id="UP000182135">
    <property type="component" value="Unassembled WGS sequence"/>
</dbReference>
<dbReference type="GeneID" id="90546073"/>
<organism evidence="2 3">
    <name type="scientific">Clostridium cadaveris</name>
    <dbReference type="NCBI Taxonomy" id="1529"/>
    <lineage>
        <taxon>Bacteria</taxon>
        <taxon>Bacillati</taxon>
        <taxon>Bacillota</taxon>
        <taxon>Clostridia</taxon>
        <taxon>Eubacteriales</taxon>
        <taxon>Clostridiaceae</taxon>
        <taxon>Clostridium</taxon>
    </lineage>
</organism>
<dbReference type="Pfam" id="PF26353">
    <property type="entry name" value="YhfM"/>
    <property type="match status" value="1"/>
</dbReference>
<gene>
    <name evidence="2" type="ORF">SAMN04487885_108116</name>
</gene>
<evidence type="ECO:0000259" key="1">
    <source>
        <dbReference type="Pfam" id="PF26353"/>
    </source>
</evidence>
<keyword evidence="3" id="KW-1185">Reference proteome</keyword>
<accession>A0A1I2L8I5</accession>
<dbReference type="OrthoDB" id="1911879at2"/>
<dbReference type="AlphaFoldDB" id="A0A1I2L8I5"/>
<dbReference type="InterPro" id="IPR058780">
    <property type="entry name" value="YhfM-like_dom"/>
</dbReference>
<dbReference type="EMBL" id="FOOE01000008">
    <property type="protein sequence ID" value="SFF73531.1"/>
    <property type="molecule type" value="Genomic_DNA"/>
</dbReference>
<reference evidence="2 3" key="1">
    <citation type="submission" date="2016-10" db="EMBL/GenBank/DDBJ databases">
        <authorList>
            <person name="de Groot N.N."/>
        </authorList>
    </citation>
    <scope>NUCLEOTIDE SEQUENCE [LARGE SCALE GENOMIC DNA]</scope>
    <source>
        <strain evidence="2 3">NLAE-zl-G419</strain>
    </source>
</reference>
<evidence type="ECO:0000313" key="2">
    <source>
        <dbReference type="EMBL" id="SFF73531.1"/>
    </source>
</evidence>
<protein>
    <recommendedName>
        <fullName evidence="1">YhfM-like domain-containing protein</fullName>
    </recommendedName>
</protein>
<proteinExistence type="predicted"/>
<dbReference type="RefSeq" id="WP_074845204.1">
    <property type="nucleotide sequence ID" value="NZ_BAAACD010000008.1"/>
</dbReference>
<dbReference type="STRING" id="1529.SAMN04487885_108116"/>
<sequence>MNSKNKFGSKSKIILISVAMPLLVAICVYKSNNTYRIDEVSKIIINYLDDKSVVFKNYTLIDKDNIKTVINAMNNKEKLKGKIDIRTPDYSIIIFLTNQTQEQYNLWLGDSTKGLISKDNIVWKLSEKSTVTMKKLLD</sequence>
<feature type="domain" description="YhfM-like" evidence="1">
    <location>
        <begin position="39"/>
        <end position="137"/>
    </location>
</feature>
<name>A0A1I2L8I5_9CLOT</name>
<evidence type="ECO:0000313" key="3">
    <source>
        <dbReference type="Proteomes" id="UP000182135"/>
    </source>
</evidence>